<evidence type="ECO:0000259" key="4">
    <source>
        <dbReference type="Pfam" id="PF25954"/>
    </source>
</evidence>
<dbReference type="RefSeq" id="WP_346753722.1">
    <property type="nucleotide sequence ID" value="NZ_JAUJEA010000008.1"/>
</dbReference>
<dbReference type="Gene3D" id="2.40.30.170">
    <property type="match status" value="1"/>
</dbReference>
<gene>
    <name evidence="5" type="ORF">QQ008_20080</name>
</gene>
<dbReference type="Pfam" id="PF25917">
    <property type="entry name" value="BSH_RND"/>
    <property type="match status" value="1"/>
</dbReference>
<evidence type="ECO:0000256" key="2">
    <source>
        <dbReference type="SAM" id="Coils"/>
    </source>
</evidence>
<evidence type="ECO:0000313" key="5">
    <source>
        <dbReference type="EMBL" id="MDN5203699.1"/>
    </source>
</evidence>
<dbReference type="PRINTS" id="PR01490">
    <property type="entry name" value="RTXTOXIND"/>
</dbReference>
<reference evidence="5" key="1">
    <citation type="submission" date="2023-06" db="EMBL/GenBank/DDBJ databases">
        <title>Genomic of Parafulvivirga corallium.</title>
        <authorList>
            <person name="Wang G."/>
        </authorList>
    </citation>
    <scope>NUCLEOTIDE SEQUENCE</scope>
    <source>
        <strain evidence="5">BMA10</strain>
    </source>
</reference>
<dbReference type="Proteomes" id="UP001172082">
    <property type="component" value="Unassembled WGS sequence"/>
</dbReference>
<feature type="domain" description="CusB-like beta-barrel" evidence="4">
    <location>
        <begin position="215"/>
        <end position="287"/>
    </location>
</feature>
<dbReference type="PANTHER" id="PTHR30469">
    <property type="entry name" value="MULTIDRUG RESISTANCE PROTEIN MDTA"/>
    <property type="match status" value="1"/>
</dbReference>
<dbReference type="EMBL" id="JAUJEA010000008">
    <property type="protein sequence ID" value="MDN5203699.1"/>
    <property type="molecule type" value="Genomic_DNA"/>
</dbReference>
<dbReference type="Gene3D" id="2.40.420.20">
    <property type="match status" value="1"/>
</dbReference>
<dbReference type="Pfam" id="PF25954">
    <property type="entry name" value="Beta-barrel_RND_2"/>
    <property type="match status" value="1"/>
</dbReference>
<name>A0ABT8KU42_9BACT</name>
<dbReference type="NCBIfam" id="TIGR01730">
    <property type="entry name" value="RND_mfp"/>
    <property type="match status" value="1"/>
</dbReference>
<dbReference type="InterPro" id="IPR006143">
    <property type="entry name" value="RND_pump_MFP"/>
</dbReference>
<dbReference type="InterPro" id="IPR058625">
    <property type="entry name" value="MdtA-like_BSH"/>
</dbReference>
<organism evidence="5 6">
    <name type="scientific">Splendidivirga corallicola</name>
    <dbReference type="NCBI Taxonomy" id="3051826"/>
    <lineage>
        <taxon>Bacteria</taxon>
        <taxon>Pseudomonadati</taxon>
        <taxon>Bacteroidota</taxon>
        <taxon>Cytophagia</taxon>
        <taxon>Cytophagales</taxon>
        <taxon>Splendidivirgaceae</taxon>
        <taxon>Splendidivirga</taxon>
    </lineage>
</organism>
<comment type="similarity">
    <text evidence="1">Belongs to the membrane fusion protein (MFP) (TC 8.A.1) family.</text>
</comment>
<dbReference type="Gene3D" id="1.10.287.470">
    <property type="entry name" value="Helix hairpin bin"/>
    <property type="match status" value="1"/>
</dbReference>
<feature type="domain" description="Multidrug resistance protein MdtA-like barrel-sandwich hybrid" evidence="3">
    <location>
        <begin position="72"/>
        <end position="204"/>
    </location>
</feature>
<feature type="coiled-coil region" evidence="2">
    <location>
        <begin position="101"/>
        <end position="173"/>
    </location>
</feature>
<dbReference type="SUPFAM" id="SSF111369">
    <property type="entry name" value="HlyD-like secretion proteins"/>
    <property type="match status" value="1"/>
</dbReference>
<dbReference type="InterPro" id="IPR058792">
    <property type="entry name" value="Beta-barrel_RND_2"/>
</dbReference>
<evidence type="ECO:0000313" key="6">
    <source>
        <dbReference type="Proteomes" id="UP001172082"/>
    </source>
</evidence>
<keyword evidence="6" id="KW-1185">Reference proteome</keyword>
<proteinExistence type="inferred from homology"/>
<dbReference type="PANTHER" id="PTHR30469:SF15">
    <property type="entry name" value="HLYD FAMILY OF SECRETION PROTEINS"/>
    <property type="match status" value="1"/>
</dbReference>
<comment type="caution">
    <text evidence="5">The sequence shown here is derived from an EMBL/GenBank/DDBJ whole genome shotgun (WGS) entry which is preliminary data.</text>
</comment>
<dbReference type="Gene3D" id="2.40.50.100">
    <property type="match status" value="1"/>
</dbReference>
<accession>A0ABT8KU42</accession>
<protein>
    <submittedName>
        <fullName evidence="5">Efflux RND transporter periplasmic adaptor subunit</fullName>
    </submittedName>
</protein>
<dbReference type="PROSITE" id="PS51257">
    <property type="entry name" value="PROKAR_LIPOPROTEIN"/>
    <property type="match status" value="1"/>
</dbReference>
<evidence type="ECO:0000256" key="1">
    <source>
        <dbReference type="ARBA" id="ARBA00009477"/>
    </source>
</evidence>
<evidence type="ECO:0000259" key="3">
    <source>
        <dbReference type="Pfam" id="PF25917"/>
    </source>
</evidence>
<sequence>MNNHIKNIKKGLLVIITIVFTINLLTSCGPSENQTESLAPVKVNVEKSQLTAVPKSYRFTGKVTSENRTVLSTKVLGQISELSVEEGEAVKKGQILINIKNSELKAKREAAKANLEEAQVNFENLEKNYHKIKRLFDKGSAAEHELDNASTAYRSAKARVTSIRQNINEIEELIKYTNLVSPIDGFISKKYLNEGDMAAPGQPLLAIESLDNLEIEINVPEFEIKLFQPGDPVSAEINAVEGTHLEGRIDRVVPSSAFSGSQYIVTVRLDHKYEQVHPGMFARVNLLKGQEQKILIPKEAIHEKGQLSGVFTLNQQGKAMLRWIRLGQEYPDGVEVLSGLGPEETYILSSAGRIADGMPVEVASN</sequence>
<keyword evidence="2" id="KW-0175">Coiled coil</keyword>